<dbReference type="AlphaFoldDB" id="A0A445MRI2"/>
<sequence length="58" mass="6790">MVKKIIPHYSINLPFLVCFIKYSDYLLRGQEYYKVIQSTQPVTPGEILKCKKAKTAWP</sequence>
<gene>
    <name evidence="1" type="ORF">PITCH_A1150105</name>
</gene>
<accession>A0A445MRI2</accession>
<proteinExistence type="predicted"/>
<dbReference type="EMBL" id="OJIN01000019">
    <property type="protein sequence ID" value="SPD72070.1"/>
    <property type="molecule type" value="Genomic_DNA"/>
</dbReference>
<reference evidence="1" key="1">
    <citation type="submission" date="2018-01" db="EMBL/GenBank/DDBJ databases">
        <authorList>
            <person name="Regsiter A."/>
            <person name="William W."/>
        </authorList>
    </citation>
    <scope>NUCLEOTIDE SEQUENCE</scope>
    <source>
        <strain evidence="1">TRIP AH-1</strain>
    </source>
</reference>
<name>A0A445MRI2_9BACT</name>
<protein>
    <submittedName>
        <fullName evidence="1">Uncharacterized protein</fullName>
    </submittedName>
</protein>
<organism evidence="1">
    <name type="scientific">uncultured Desulfobacterium sp</name>
    <dbReference type="NCBI Taxonomy" id="201089"/>
    <lineage>
        <taxon>Bacteria</taxon>
        <taxon>Pseudomonadati</taxon>
        <taxon>Thermodesulfobacteriota</taxon>
        <taxon>Desulfobacteria</taxon>
        <taxon>Desulfobacterales</taxon>
        <taxon>Desulfobacteriaceae</taxon>
        <taxon>Desulfobacterium</taxon>
        <taxon>environmental samples</taxon>
    </lineage>
</organism>
<evidence type="ECO:0000313" key="1">
    <source>
        <dbReference type="EMBL" id="SPD72070.1"/>
    </source>
</evidence>